<dbReference type="AlphaFoldDB" id="A0A4Z1JE11"/>
<evidence type="ECO:0000313" key="2">
    <source>
        <dbReference type="EMBL" id="TGO71929.1"/>
    </source>
</evidence>
<gene>
    <name evidence="2" type="ORF">BELL_0511g00020</name>
</gene>
<feature type="compositionally biased region" description="Polar residues" evidence="1">
    <location>
        <begin position="31"/>
        <end position="47"/>
    </location>
</feature>
<dbReference type="Pfam" id="PF10454">
    <property type="entry name" value="DUF2458"/>
    <property type="match status" value="1"/>
</dbReference>
<reference evidence="2 3" key="1">
    <citation type="submission" date="2017-12" db="EMBL/GenBank/DDBJ databases">
        <title>Comparative genomics of Botrytis spp.</title>
        <authorList>
            <person name="Valero-Jimenez C.A."/>
            <person name="Tapia P."/>
            <person name="Veloso J."/>
            <person name="Silva-Moreno E."/>
            <person name="Staats M."/>
            <person name="Valdes J.H."/>
            <person name="Van Kan J.A.L."/>
        </authorList>
    </citation>
    <scope>NUCLEOTIDE SEQUENCE [LARGE SCALE GENOMIC DNA]</scope>
    <source>
        <strain evidence="2 3">Be9601</strain>
    </source>
</reference>
<dbReference type="Proteomes" id="UP000297229">
    <property type="component" value="Unassembled WGS sequence"/>
</dbReference>
<evidence type="ECO:0000256" key="1">
    <source>
        <dbReference type="SAM" id="MobiDB-lite"/>
    </source>
</evidence>
<comment type="caution">
    <text evidence="2">The sequence shown here is derived from an EMBL/GenBank/DDBJ whole genome shotgun (WGS) entry which is preliminary data.</text>
</comment>
<dbReference type="EMBL" id="PQXM01000509">
    <property type="protein sequence ID" value="TGO71929.1"/>
    <property type="molecule type" value="Genomic_DNA"/>
</dbReference>
<proteinExistence type="predicted"/>
<dbReference type="OrthoDB" id="5363415at2759"/>
<dbReference type="InterPro" id="IPR018858">
    <property type="entry name" value="DUF2458"/>
</dbReference>
<name>A0A4Z1JE11_9HELO</name>
<keyword evidence="3" id="KW-1185">Reference proteome</keyword>
<organism evidence="2 3">
    <name type="scientific">Botrytis elliptica</name>
    <dbReference type="NCBI Taxonomy" id="278938"/>
    <lineage>
        <taxon>Eukaryota</taxon>
        <taxon>Fungi</taxon>
        <taxon>Dikarya</taxon>
        <taxon>Ascomycota</taxon>
        <taxon>Pezizomycotina</taxon>
        <taxon>Leotiomycetes</taxon>
        <taxon>Helotiales</taxon>
        <taxon>Sclerotiniaceae</taxon>
        <taxon>Botrytis</taxon>
    </lineage>
</organism>
<feature type="region of interest" description="Disordered" evidence="1">
    <location>
        <begin position="22"/>
        <end position="82"/>
    </location>
</feature>
<protein>
    <submittedName>
        <fullName evidence="2">Uncharacterized protein</fullName>
    </submittedName>
</protein>
<sequence>MSSNNTTPDLASVMEILANLAKAKNQQQAQPSTQIASAQTPDITSHGQAIQQQQQQQQPQPQWSQSAAPSIPHRESGQLQAQVQSINNSKAVDPATIIDWSAGLRCVMRTMNKHDYVLQEIRKMIKVQHEHEEQWWKSREALIERQAARKEGQKKLEEVLKAVGGATSSGASNTSPEELARELETFDMKVYKAQTQMVREMNGKLRSLGIPFFGTKGELVRIPGKNDATNRTGSTSMEGEKGMIDEDELVELQKKMLNILEDMCND</sequence>
<accession>A0A4Z1JE11</accession>
<evidence type="ECO:0000313" key="3">
    <source>
        <dbReference type="Proteomes" id="UP000297229"/>
    </source>
</evidence>
<feature type="compositionally biased region" description="Low complexity" evidence="1">
    <location>
        <begin position="48"/>
        <end position="70"/>
    </location>
</feature>